<protein>
    <submittedName>
        <fullName evidence="1">Uncharacterized protein</fullName>
    </submittedName>
</protein>
<evidence type="ECO:0000313" key="2">
    <source>
        <dbReference type="Proteomes" id="UP001172155"/>
    </source>
</evidence>
<organism evidence="1 2">
    <name type="scientific">Schizothecium vesticola</name>
    <dbReference type="NCBI Taxonomy" id="314040"/>
    <lineage>
        <taxon>Eukaryota</taxon>
        <taxon>Fungi</taxon>
        <taxon>Dikarya</taxon>
        <taxon>Ascomycota</taxon>
        <taxon>Pezizomycotina</taxon>
        <taxon>Sordariomycetes</taxon>
        <taxon>Sordariomycetidae</taxon>
        <taxon>Sordariales</taxon>
        <taxon>Schizotheciaceae</taxon>
        <taxon>Schizothecium</taxon>
    </lineage>
</organism>
<dbReference type="EMBL" id="JAUKUD010000001">
    <property type="protein sequence ID" value="KAK0753670.1"/>
    <property type="molecule type" value="Genomic_DNA"/>
</dbReference>
<keyword evidence="2" id="KW-1185">Reference proteome</keyword>
<accession>A0AA40F9M1</accession>
<gene>
    <name evidence="1" type="ORF">B0T18DRAFT_313460</name>
</gene>
<evidence type="ECO:0000313" key="1">
    <source>
        <dbReference type="EMBL" id="KAK0753670.1"/>
    </source>
</evidence>
<reference evidence="1" key="1">
    <citation type="submission" date="2023-06" db="EMBL/GenBank/DDBJ databases">
        <title>Genome-scale phylogeny and comparative genomics of the fungal order Sordariales.</title>
        <authorList>
            <consortium name="Lawrence Berkeley National Laboratory"/>
            <person name="Hensen N."/>
            <person name="Bonometti L."/>
            <person name="Westerberg I."/>
            <person name="Brannstrom I.O."/>
            <person name="Guillou S."/>
            <person name="Cros-Aarteil S."/>
            <person name="Calhoun S."/>
            <person name="Haridas S."/>
            <person name="Kuo A."/>
            <person name="Mondo S."/>
            <person name="Pangilinan J."/>
            <person name="Riley R."/>
            <person name="LaButti K."/>
            <person name="Andreopoulos B."/>
            <person name="Lipzen A."/>
            <person name="Chen C."/>
            <person name="Yanf M."/>
            <person name="Daum C."/>
            <person name="Ng V."/>
            <person name="Clum A."/>
            <person name="Steindorff A."/>
            <person name="Ohm R."/>
            <person name="Martin F."/>
            <person name="Silar P."/>
            <person name="Natvig D."/>
            <person name="Lalanne C."/>
            <person name="Gautier V."/>
            <person name="Ament-velasquez S.L."/>
            <person name="Kruys A."/>
            <person name="Hutchinson M.I."/>
            <person name="Powell A.J."/>
            <person name="Barry K."/>
            <person name="Miller A.N."/>
            <person name="Grigoriev I.V."/>
            <person name="Debuchy R."/>
            <person name="Gladieux P."/>
            <person name="Thoren M.H."/>
            <person name="Johannesson H."/>
        </authorList>
    </citation>
    <scope>NUCLEOTIDE SEQUENCE</scope>
    <source>
        <strain evidence="1">SMH3187-1</strain>
    </source>
</reference>
<proteinExistence type="predicted"/>
<dbReference type="Proteomes" id="UP001172155">
    <property type="component" value="Unassembled WGS sequence"/>
</dbReference>
<sequence>MPVCLNENKFVALKVANRSLFEAVGIIPDPKATVFTYSGNIRIHVGKPLGIILKSSATAGFSFPNIPPGTILILPQKTDFTIEGIYYQRWGLPCTPGFCLTDYKSQSKSLSNVALGLYSNQASHRIGSFVSLYVQLSRAKSFQSIRLIKHIVVDDFVSVKPSLEMKEAIQKLEFLSDQTIQRWRCKQQGG</sequence>
<name>A0AA40F9M1_9PEZI</name>
<comment type="caution">
    <text evidence="1">The sequence shown here is derived from an EMBL/GenBank/DDBJ whole genome shotgun (WGS) entry which is preliminary data.</text>
</comment>
<dbReference type="AlphaFoldDB" id="A0AA40F9M1"/>